<keyword evidence="10" id="KW-0282">Flagellum</keyword>
<keyword evidence="7" id="KW-0964">Secreted</keyword>
<dbReference type="PATRIC" id="fig|1354337.4.peg.465"/>
<evidence type="ECO:0000256" key="1">
    <source>
        <dbReference type="ARBA" id="ARBA00009764"/>
    </source>
</evidence>
<keyword evidence="11" id="KW-1185">Reference proteome</keyword>
<dbReference type="PANTHER" id="PTHR30288:SF0">
    <property type="entry name" value="FLAGELLAR HOOK-ASSOCIATED PROTEIN 2"/>
    <property type="match status" value="1"/>
</dbReference>
<keyword evidence="4 7" id="KW-0175">Coiled coil</keyword>
<feature type="domain" description="Flagellar hook-associated protein 2 N-terminal" evidence="8">
    <location>
        <begin position="11"/>
        <end position="106"/>
    </location>
</feature>
<comment type="function">
    <text evidence="7">Required for morphogenesis and for the elongation of the flagellar filament by facilitating polymerization of the flagellin monomers at the tip of growing filament. Forms a capping structure, which prevents flagellin subunits (transported through the central channel of the flagellum) from leaking out without polymerization at the distal end.</text>
</comment>
<evidence type="ECO:0000259" key="9">
    <source>
        <dbReference type="Pfam" id="PF07195"/>
    </source>
</evidence>
<evidence type="ECO:0000256" key="3">
    <source>
        <dbReference type="ARBA" id="ARBA00016246"/>
    </source>
</evidence>
<dbReference type="GO" id="GO:0009421">
    <property type="term" value="C:bacterial-type flagellum filament cap"/>
    <property type="evidence" value="ECO:0007669"/>
    <property type="project" value="InterPro"/>
</dbReference>
<feature type="coiled-coil region" evidence="7">
    <location>
        <begin position="440"/>
        <end position="478"/>
    </location>
</feature>
<reference evidence="10 11" key="1">
    <citation type="submission" date="2016-04" db="EMBL/GenBank/DDBJ databases">
        <title>ATOL: Assembling a taxonomically balanced genome-scale reconstruction of the evolutionary history of the Enterobacteriaceae.</title>
        <authorList>
            <person name="Plunkett G.III."/>
            <person name="Neeno-Eckwall E.C."/>
            <person name="Glasner J.D."/>
            <person name="Perna N.T."/>
        </authorList>
    </citation>
    <scope>NUCLEOTIDE SEQUENCE [LARGE SCALE GENOMIC DNA]</scope>
    <source>
        <strain evidence="10 11">ATCC 19692</strain>
    </source>
</reference>
<dbReference type="InterPro" id="IPR010810">
    <property type="entry name" value="Flagellin_hook_IN_motif"/>
</dbReference>
<feature type="domain" description="Flagellar hook-associated protein 2 C-terminal" evidence="9">
    <location>
        <begin position="241"/>
        <end position="476"/>
    </location>
</feature>
<gene>
    <name evidence="10" type="ORF">M983_0450</name>
</gene>
<evidence type="ECO:0000256" key="5">
    <source>
        <dbReference type="ARBA" id="ARBA00023143"/>
    </source>
</evidence>
<dbReference type="GO" id="GO:0007155">
    <property type="term" value="P:cell adhesion"/>
    <property type="evidence" value="ECO:0007669"/>
    <property type="project" value="InterPro"/>
</dbReference>
<dbReference type="RefSeq" id="WP_066746396.1">
    <property type="nucleotide sequence ID" value="NZ_LXEN01000018.1"/>
</dbReference>
<protein>
    <recommendedName>
        <fullName evidence="3 7">Flagellar hook-associated protein 2</fullName>
        <shortName evidence="7">HAP2</shortName>
    </recommendedName>
    <alternativeName>
        <fullName evidence="7">Flagellar cap protein</fullName>
    </alternativeName>
</protein>
<dbReference type="InterPro" id="IPR010809">
    <property type="entry name" value="FliD_C"/>
</dbReference>
<evidence type="ECO:0000256" key="2">
    <source>
        <dbReference type="ARBA" id="ARBA00011255"/>
    </source>
</evidence>
<keyword evidence="10" id="KW-0966">Cell projection</keyword>
<dbReference type="AlphaFoldDB" id="A0A198GLK9"/>
<dbReference type="OrthoDB" id="5980200at2"/>
<proteinExistence type="inferred from homology"/>
<dbReference type="STRING" id="1354337.M983_0450"/>
<comment type="caution">
    <text evidence="10">The sequence shown here is derived from an EMBL/GenBank/DDBJ whole genome shotgun (WGS) entry which is preliminary data.</text>
</comment>
<dbReference type="PANTHER" id="PTHR30288">
    <property type="entry name" value="FLAGELLAR CAP/ASSEMBLY PROTEIN FLID"/>
    <property type="match status" value="1"/>
</dbReference>
<dbReference type="EMBL" id="LXEN01000018">
    <property type="protein sequence ID" value="OAT37071.1"/>
    <property type="molecule type" value="Genomic_DNA"/>
</dbReference>
<evidence type="ECO:0000313" key="11">
    <source>
        <dbReference type="Proteomes" id="UP000094023"/>
    </source>
</evidence>
<evidence type="ECO:0000256" key="4">
    <source>
        <dbReference type="ARBA" id="ARBA00023054"/>
    </source>
</evidence>
<dbReference type="InterPro" id="IPR003481">
    <property type="entry name" value="FliD_N"/>
</dbReference>
<evidence type="ECO:0000256" key="6">
    <source>
        <dbReference type="ARBA" id="ARBA00025175"/>
    </source>
</evidence>
<dbReference type="Pfam" id="PF02465">
    <property type="entry name" value="FliD_N"/>
    <property type="match status" value="1"/>
</dbReference>
<keyword evidence="5 7" id="KW-0975">Bacterial flagellum</keyword>
<comment type="similarity">
    <text evidence="1 7">Belongs to the FliD family.</text>
</comment>
<comment type="function">
    <text evidence="6">Required for the morphogenesis and for the elongation of the flagellar filament by facilitating polymerization of the flagellin monomers at the tip of growing filament. Forms a capping structure, which prevents flagellin subunits (transported through the central channel of the flagellum) from leaking out without polymerization at the distal end.</text>
</comment>
<organism evidence="10 11">
    <name type="scientific">Proteus myxofaciens ATCC 19692</name>
    <dbReference type="NCBI Taxonomy" id="1354337"/>
    <lineage>
        <taxon>Bacteria</taxon>
        <taxon>Pseudomonadati</taxon>
        <taxon>Pseudomonadota</taxon>
        <taxon>Gammaproteobacteria</taxon>
        <taxon>Enterobacterales</taxon>
        <taxon>Morganellaceae</taxon>
        <taxon>Proteus</taxon>
    </lineage>
</organism>
<comment type="subunit">
    <text evidence="2 7">Homopentamer.</text>
</comment>
<dbReference type="GO" id="GO:0071973">
    <property type="term" value="P:bacterial-type flagellum-dependent cell motility"/>
    <property type="evidence" value="ECO:0007669"/>
    <property type="project" value="TreeGrafter"/>
</dbReference>
<dbReference type="GO" id="GO:0005576">
    <property type="term" value="C:extracellular region"/>
    <property type="evidence" value="ECO:0007669"/>
    <property type="project" value="UniProtKB-SubCell"/>
</dbReference>
<dbReference type="Pfam" id="PF07196">
    <property type="entry name" value="Flagellin_IN"/>
    <property type="match status" value="1"/>
</dbReference>
<accession>A0A198GLK9</accession>
<name>A0A198GLK9_9GAMM</name>
<sequence>MAGIATLGAGSGMPLGQTLAQLEAAENKRLEPLDKQMKSYEAQITAYGKMRGQLDKLQKASEDLKKFDKIVATKVDDEFDAFKVTTDGKASVGNYTVSVEQLAKSQSLKTTAVDDVKKPIGKTLGDGNTRTLTITQEGEKEPLVITLSDKQTSIIELRDAINKKEGNVSATIVKAKDGENYLTLTSRKEGTKSEMVIKVDGDDDLAKFLNYDPKNTAPLDPSKPDSNLVDKTSGITQVVKAQNSKLSINGIEIERQTNEIKDAPEGIILNLKKKTDDNKDGVDKPEIVSIERDIEPMKKAISAWTDAYNELSKTYKDLTKYTQVEKGEDAAKDNGVLLGDSTSRMIMSELKSYITRSQNSTDIDTLNKMGIKFKVDGTLDVDSKKLDDALKEKPANVKEFFMGDGKETGFGTQTYNFLKKTLQSNDGTLDVATDGVKKRKKTLDNQIKNTKRNIEATMERYKHQFQQLDKMVNSMTNASSSLGRLLM</sequence>
<dbReference type="InterPro" id="IPR040026">
    <property type="entry name" value="FliD"/>
</dbReference>
<comment type="subcellular location">
    <subcellularLocation>
        <location evidence="7">Secreted</location>
    </subcellularLocation>
    <subcellularLocation>
        <location evidence="7">Bacterial flagellum</location>
    </subcellularLocation>
</comment>
<dbReference type="GO" id="GO:0009424">
    <property type="term" value="C:bacterial-type flagellum hook"/>
    <property type="evidence" value="ECO:0007669"/>
    <property type="project" value="UniProtKB-UniRule"/>
</dbReference>
<dbReference type="Pfam" id="PF07195">
    <property type="entry name" value="FliD_C"/>
    <property type="match status" value="1"/>
</dbReference>
<evidence type="ECO:0000259" key="8">
    <source>
        <dbReference type="Pfam" id="PF02465"/>
    </source>
</evidence>
<dbReference type="NCBIfam" id="NF005955">
    <property type="entry name" value="PRK08032.1"/>
    <property type="match status" value="1"/>
</dbReference>
<evidence type="ECO:0000313" key="10">
    <source>
        <dbReference type="EMBL" id="OAT37071.1"/>
    </source>
</evidence>
<evidence type="ECO:0000256" key="7">
    <source>
        <dbReference type="RuleBase" id="RU362066"/>
    </source>
</evidence>
<keyword evidence="10" id="KW-0969">Cilium</keyword>
<dbReference type="Proteomes" id="UP000094023">
    <property type="component" value="Unassembled WGS sequence"/>
</dbReference>